<dbReference type="InterPro" id="IPR029063">
    <property type="entry name" value="SAM-dependent_MTases_sf"/>
</dbReference>
<accession>A0A512RLU3</accession>
<proteinExistence type="predicted"/>
<dbReference type="Pfam" id="PF10017">
    <property type="entry name" value="Methyltransf_33"/>
    <property type="match status" value="1"/>
</dbReference>
<sequence length="325" mass="36986">MSTAATARKQASSFLKDVITGLNASPKYLSSKYFYDAKGDALFQQIMQCREYYLTRCEMEILSRQSGDMAAVLAASGGEPFDLIELGAGDASKSFHLLKELLHRGTLHRYYPIDISANIIAHLEHTLPAKLPGLQMEGLNGDYLEMLQQTRNYARRKRVIMFMGASIGNFTPPEALQFCCKLRQQMLPGDMLIIGFDLKKHPRIILPAYNDAQGITRAFNLNLLHRINRELEANFNADNFDHYPVYDPQSGSCKSYLISLTEQVVEIGGGMATVRFKKDEPLYMEISQKYTVEEIHQMMESAGFSPVRQFYDSKRWFTDTVWQCL</sequence>
<dbReference type="Gene3D" id="3.40.50.150">
    <property type="entry name" value="Vaccinia Virus protein VP39"/>
    <property type="match status" value="1"/>
</dbReference>
<name>A0A512RLU3_9BACT</name>
<dbReference type="PANTHER" id="PTHR43397:SF1">
    <property type="entry name" value="ERGOTHIONEINE BIOSYNTHESIS PROTEIN 1"/>
    <property type="match status" value="1"/>
</dbReference>
<dbReference type="GO" id="GO:0032259">
    <property type="term" value="P:methylation"/>
    <property type="evidence" value="ECO:0007669"/>
    <property type="project" value="UniProtKB-KW"/>
</dbReference>
<dbReference type="InterPro" id="IPR017804">
    <property type="entry name" value="MeTrfase_EgtD-like"/>
</dbReference>
<evidence type="ECO:0000256" key="2">
    <source>
        <dbReference type="ARBA" id="ARBA00022679"/>
    </source>
</evidence>
<evidence type="ECO:0000313" key="4">
    <source>
        <dbReference type="EMBL" id="GEP96642.1"/>
    </source>
</evidence>
<gene>
    <name evidence="4" type="ORF">CCY01nite_29020</name>
</gene>
<dbReference type="NCBIfam" id="TIGR03438">
    <property type="entry name" value="egtD_ergothio"/>
    <property type="match status" value="1"/>
</dbReference>
<dbReference type="Proteomes" id="UP000321436">
    <property type="component" value="Unassembled WGS sequence"/>
</dbReference>
<feature type="domain" description="Histidine-specific methyltransferase SAM-dependent" evidence="3">
    <location>
        <begin position="15"/>
        <end position="323"/>
    </location>
</feature>
<evidence type="ECO:0000256" key="1">
    <source>
        <dbReference type="ARBA" id="ARBA00022603"/>
    </source>
</evidence>
<dbReference type="InterPro" id="IPR035094">
    <property type="entry name" value="EgtD"/>
</dbReference>
<dbReference type="EMBL" id="BKAU01000002">
    <property type="protein sequence ID" value="GEP96642.1"/>
    <property type="molecule type" value="Genomic_DNA"/>
</dbReference>
<organism evidence="4 5">
    <name type="scientific">Chitinophaga cymbidii</name>
    <dbReference type="NCBI Taxonomy" id="1096750"/>
    <lineage>
        <taxon>Bacteria</taxon>
        <taxon>Pseudomonadati</taxon>
        <taxon>Bacteroidota</taxon>
        <taxon>Chitinophagia</taxon>
        <taxon>Chitinophagales</taxon>
        <taxon>Chitinophagaceae</taxon>
        <taxon>Chitinophaga</taxon>
    </lineage>
</organism>
<evidence type="ECO:0000259" key="3">
    <source>
        <dbReference type="Pfam" id="PF10017"/>
    </source>
</evidence>
<dbReference type="InterPro" id="IPR019257">
    <property type="entry name" value="MeTrfase_dom"/>
</dbReference>
<dbReference type="InterPro" id="IPR051128">
    <property type="entry name" value="EgtD_Methyltrsf_superfamily"/>
</dbReference>
<dbReference type="SUPFAM" id="SSF53335">
    <property type="entry name" value="S-adenosyl-L-methionine-dependent methyltransferases"/>
    <property type="match status" value="1"/>
</dbReference>
<evidence type="ECO:0000313" key="5">
    <source>
        <dbReference type="Proteomes" id="UP000321436"/>
    </source>
</evidence>
<dbReference type="AlphaFoldDB" id="A0A512RLU3"/>
<keyword evidence="2 4" id="KW-0808">Transferase</keyword>
<keyword evidence="1 4" id="KW-0489">Methyltransferase</keyword>
<dbReference type="GO" id="GO:0008168">
    <property type="term" value="F:methyltransferase activity"/>
    <property type="evidence" value="ECO:0007669"/>
    <property type="project" value="UniProtKB-KW"/>
</dbReference>
<dbReference type="PIRSF" id="PIRSF018005">
    <property type="entry name" value="UCP018005"/>
    <property type="match status" value="1"/>
</dbReference>
<dbReference type="OrthoDB" id="5289726at2"/>
<reference evidence="4 5" key="1">
    <citation type="submission" date="2019-07" db="EMBL/GenBank/DDBJ databases">
        <title>Whole genome shotgun sequence of Chitinophaga cymbidii NBRC 109752.</title>
        <authorList>
            <person name="Hosoyama A."/>
            <person name="Uohara A."/>
            <person name="Ohji S."/>
            <person name="Ichikawa N."/>
        </authorList>
    </citation>
    <scope>NUCLEOTIDE SEQUENCE [LARGE SCALE GENOMIC DNA]</scope>
    <source>
        <strain evidence="4 5">NBRC 109752</strain>
    </source>
</reference>
<dbReference type="RefSeq" id="WP_146863037.1">
    <property type="nucleotide sequence ID" value="NZ_BKAU01000002.1"/>
</dbReference>
<protein>
    <submittedName>
        <fullName evidence="4">Dimethylhistidine N-methyltransferase</fullName>
    </submittedName>
</protein>
<comment type="caution">
    <text evidence="4">The sequence shown here is derived from an EMBL/GenBank/DDBJ whole genome shotgun (WGS) entry which is preliminary data.</text>
</comment>
<dbReference type="PANTHER" id="PTHR43397">
    <property type="entry name" value="ERGOTHIONEINE BIOSYNTHESIS PROTEIN 1"/>
    <property type="match status" value="1"/>
</dbReference>
<keyword evidence="5" id="KW-1185">Reference proteome</keyword>